<dbReference type="PRINTS" id="PR01438">
    <property type="entry name" value="UNVRSLSTRESS"/>
</dbReference>
<dbReference type="Pfam" id="PF00582">
    <property type="entry name" value="Usp"/>
    <property type="match status" value="1"/>
</dbReference>
<dbReference type="Gene3D" id="3.40.50.620">
    <property type="entry name" value="HUPs"/>
    <property type="match status" value="1"/>
</dbReference>
<dbReference type="SUPFAM" id="SSF52402">
    <property type="entry name" value="Adenine nucleotide alpha hydrolases-like"/>
    <property type="match status" value="1"/>
</dbReference>
<dbReference type="Proteomes" id="UP000002363">
    <property type="component" value="Chromosome"/>
</dbReference>
<sequence>MFNSILVPVDISESRLTEQVIPYVQANAAIGNGKIHFLTVVPSFPYYSSLGLAYSVEMPKLAEIQEEALTKLKEMVKQFNLPADRVETHAISGAPKDQILKLADSINADLIIIASHRPDITTYLLGSNAAVVVRHAKCPVLVVR</sequence>
<dbReference type="RefSeq" id="WP_013096287.1">
    <property type="nucleotide sequence ID" value="NC_014121.1"/>
</dbReference>
<dbReference type="InterPro" id="IPR014729">
    <property type="entry name" value="Rossmann-like_a/b/a_fold"/>
</dbReference>
<dbReference type="NCBIfam" id="NF011581">
    <property type="entry name" value="PRK15005.1"/>
    <property type="match status" value="1"/>
</dbReference>
<dbReference type="PANTHER" id="PTHR46268">
    <property type="entry name" value="STRESS RESPONSE PROTEIN NHAX"/>
    <property type="match status" value="1"/>
</dbReference>
<comment type="similarity">
    <text evidence="1">Belongs to the universal stress protein A family.</text>
</comment>
<evidence type="ECO:0000256" key="1">
    <source>
        <dbReference type="ARBA" id="ARBA00008791"/>
    </source>
</evidence>
<evidence type="ECO:0000256" key="2">
    <source>
        <dbReference type="ARBA" id="ARBA00011738"/>
    </source>
</evidence>
<dbReference type="PANTHER" id="PTHR46268:SF18">
    <property type="entry name" value="UNIVERSAL STRESS PROTEIN F"/>
    <property type="match status" value="1"/>
</dbReference>
<dbReference type="STRING" id="716541.ECL_01654"/>
<keyword evidence="6" id="KW-1185">Reference proteome</keyword>
<organism evidence="5 6">
    <name type="scientific">Enterobacter cloacae subsp. cloacae (strain ATCC 13047 / DSM 30054 / NBRC 13535 / NCTC 10005 / WDCM 00083 / NCDC 279-56)</name>
    <dbReference type="NCBI Taxonomy" id="716541"/>
    <lineage>
        <taxon>Bacteria</taxon>
        <taxon>Pseudomonadati</taxon>
        <taxon>Pseudomonadota</taxon>
        <taxon>Gammaproteobacteria</taxon>
        <taxon>Enterobacterales</taxon>
        <taxon>Enterobacteriaceae</taxon>
        <taxon>Enterobacter</taxon>
        <taxon>Enterobacter cloacae complex</taxon>
    </lineage>
</organism>
<dbReference type="OrthoDB" id="9792500at2"/>
<name>A0A0H3CJ86_ENTCC</name>
<evidence type="ECO:0000256" key="3">
    <source>
        <dbReference type="ARBA" id="ARBA00040934"/>
    </source>
</evidence>
<evidence type="ECO:0000259" key="4">
    <source>
        <dbReference type="Pfam" id="PF00582"/>
    </source>
</evidence>
<dbReference type="EnsemblBacteria" id="ADF61212">
    <property type="protein sequence ID" value="ADF61212"/>
    <property type="gene ID" value="ECL_01654"/>
</dbReference>
<dbReference type="HOGENOM" id="CLU_049301_12_0_6"/>
<evidence type="ECO:0000313" key="6">
    <source>
        <dbReference type="Proteomes" id="UP000002363"/>
    </source>
</evidence>
<comment type="subunit">
    <text evidence="2">Homodimer.</text>
</comment>
<dbReference type="CDD" id="cd00293">
    <property type="entry name" value="USP-like"/>
    <property type="match status" value="1"/>
</dbReference>
<dbReference type="EMBL" id="CP001918">
    <property type="protein sequence ID" value="ADF61212.1"/>
    <property type="molecule type" value="Genomic_DNA"/>
</dbReference>
<proteinExistence type="inferred from homology"/>
<evidence type="ECO:0000313" key="5">
    <source>
        <dbReference type="EMBL" id="ADF61212.1"/>
    </source>
</evidence>
<protein>
    <recommendedName>
        <fullName evidence="3">Universal stress protein F</fullName>
    </recommendedName>
</protein>
<gene>
    <name evidence="5" type="ordered locus">ECL_01654</name>
</gene>
<reference evidence="5 6" key="1">
    <citation type="journal article" date="2010" name="J. Bacteriol.">
        <title>Complete genome sequence of Enterobacter cloacae subsp. cloacae type strain ATCC 13047.</title>
        <authorList>
            <person name="Ren Y."/>
            <person name="Ren Y."/>
            <person name="Zhou Z."/>
            <person name="Guo X."/>
            <person name="Li Y."/>
            <person name="Feng L."/>
            <person name="Wang L."/>
        </authorList>
    </citation>
    <scope>NUCLEOTIDE SEQUENCE [LARGE SCALE GENOMIC DNA]</scope>
    <source>
        <strain evidence="6">ATCC 13047 / DSM 30054 / NBRC 13535 / NCTC 10005 / WDCM 00083 / NCDC 279-56</strain>
    </source>
</reference>
<dbReference type="InterPro" id="IPR006015">
    <property type="entry name" value="Universal_stress_UspA"/>
</dbReference>
<dbReference type="AlphaFoldDB" id="A0A0H3CJ86"/>
<dbReference type="PATRIC" id="fig|716541.4.peg.1871"/>
<dbReference type="InterPro" id="IPR006016">
    <property type="entry name" value="UspA"/>
</dbReference>
<feature type="domain" description="UspA" evidence="4">
    <location>
        <begin position="1"/>
        <end position="144"/>
    </location>
</feature>
<dbReference type="GeneID" id="83573919"/>
<dbReference type="KEGG" id="enc:ECL_01654"/>
<accession>A0A0H3CJ86</accession>
<dbReference type="eggNOG" id="COG0589">
    <property type="taxonomic scope" value="Bacteria"/>
</dbReference>